<dbReference type="RefSeq" id="WP_155324019.1">
    <property type="nucleotide sequence ID" value="NZ_AP021876.1"/>
</dbReference>
<dbReference type="Pfam" id="PF02604">
    <property type="entry name" value="PhdYeFM_antitox"/>
    <property type="match status" value="1"/>
</dbReference>
<dbReference type="Proteomes" id="UP000425960">
    <property type="component" value="Chromosome"/>
</dbReference>
<accession>A0A5K7ZUP6</accession>
<dbReference type="InterPro" id="IPR006442">
    <property type="entry name" value="Antitoxin_Phd/YefM"/>
</dbReference>
<comment type="function">
    <text evidence="2">Antitoxin component of a type II toxin-antitoxin (TA) system.</text>
</comment>
<dbReference type="NCBIfam" id="TIGR01552">
    <property type="entry name" value="phd_fam"/>
    <property type="match status" value="1"/>
</dbReference>
<organism evidence="3 4">
    <name type="scientific">Desulfosarcina ovata subsp. sediminis</name>
    <dbReference type="NCBI Taxonomy" id="885957"/>
    <lineage>
        <taxon>Bacteria</taxon>
        <taxon>Pseudomonadati</taxon>
        <taxon>Thermodesulfobacteriota</taxon>
        <taxon>Desulfobacteria</taxon>
        <taxon>Desulfobacterales</taxon>
        <taxon>Desulfosarcinaceae</taxon>
        <taxon>Desulfosarcina</taxon>
    </lineage>
</organism>
<dbReference type="InterPro" id="IPR036165">
    <property type="entry name" value="YefM-like_sf"/>
</dbReference>
<protein>
    <recommendedName>
        <fullName evidence="2">Antitoxin</fullName>
    </recommendedName>
</protein>
<name>A0A5K7ZUP6_9BACT</name>
<evidence type="ECO:0000313" key="3">
    <source>
        <dbReference type="EMBL" id="BBO83930.1"/>
    </source>
</evidence>
<dbReference type="AlphaFoldDB" id="A0A5K7ZUP6"/>
<sequence length="83" mass="9768">MNTSWKLQDAKAKFSQVVENALKMGPQYVTRRGQDAVVILSVKEYQKITTKKPTFKEFLLSCPKMDDGFEFERQKDYPRDIEF</sequence>
<dbReference type="EMBL" id="AP021876">
    <property type="protein sequence ID" value="BBO83930.1"/>
    <property type="molecule type" value="Genomic_DNA"/>
</dbReference>
<reference evidence="3 4" key="1">
    <citation type="submission" date="2019-11" db="EMBL/GenBank/DDBJ databases">
        <title>Comparative genomics of hydrocarbon-degrading Desulfosarcina strains.</title>
        <authorList>
            <person name="Watanabe M."/>
            <person name="Kojima H."/>
            <person name="Fukui M."/>
        </authorList>
    </citation>
    <scope>NUCLEOTIDE SEQUENCE [LARGE SCALE GENOMIC DNA]</scope>
    <source>
        <strain evidence="3 4">28bB2T</strain>
    </source>
</reference>
<evidence type="ECO:0000256" key="2">
    <source>
        <dbReference type="RuleBase" id="RU362080"/>
    </source>
</evidence>
<dbReference type="Gene3D" id="3.40.1620.10">
    <property type="entry name" value="YefM-like domain"/>
    <property type="match status" value="1"/>
</dbReference>
<evidence type="ECO:0000313" key="4">
    <source>
        <dbReference type="Proteomes" id="UP000425960"/>
    </source>
</evidence>
<dbReference type="KEGG" id="dov:DSCO28_44960"/>
<dbReference type="SUPFAM" id="SSF143120">
    <property type="entry name" value="YefM-like"/>
    <property type="match status" value="1"/>
</dbReference>
<proteinExistence type="inferred from homology"/>
<gene>
    <name evidence="3" type="ORF">DSCO28_44960</name>
</gene>
<evidence type="ECO:0000256" key="1">
    <source>
        <dbReference type="ARBA" id="ARBA00009981"/>
    </source>
</evidence>
<comment type="similarity">
    <text evidence="1 2">Belongs to the phD/YefM antitoxin family.</text>
</comment>